<protein>
    <submittedName>
        <fullName evidence="7">MFS family permease</fullName>
    </submittedName>
</protein>
<gene>
    <name evidence="7" type="ORF">HNR13_002194</name>
</gene>
<feature type="transmembrane region" description="Helical" evidence="5">
    <location>
        <begin position="373"/>
        <end position="392"/>
    </location>
</feature>
<dbReference type="PROSITE" id="PS50850">
    <property type="entry name" value="MFS"/>
    <property type="match status" value="1"/>
</dbReference>
<evidence type="ECO:0000256" key="1">
    <source>
        <dbReference type="ARBA" id="ARBA00004651"/>
    </source>
</evidence>
<feature type="transmembrane region" description="Helical" evidence="5">
    <location>
        <begin position="172"/>
        <end position="191"/>
    </location>
</feature>
<proteinExistence type="predicted"/>
<dbReference type="InterPro" id="IPR020846">
    <property type="entry name" value="MFS_dom"/>
</dbReference>
<feature type="transmembrane region" description="Helical" evidence="5">
    <location>
        <begin position="342"/>
        <end position="367"/>
    </location>
</feature>
<dbReference type="PANTHER" id="PTHR23508">
    <property type="entry name" value="CARBOXYLIC ACID TRANSPORTER PROTEIN HOMOLOG"/>
    <property type="match status" value="1"/>
</dbReference>
<dbReference type="Pfam" id="PF07690">
    <property type="entry name" value="MFS_1"/>
    <property type="match status" value="1"/>
</dbReference>
<evidence type="ECO:0000256" key="4">
    <source>
        <dbReference type="ARBA" id="ARBA00023136"/>
    </source>
</evidence>
<dbReference type="EMBL" id="JACCFL010000001">
    <property type="protein sequence ID" value="NYJ23907.1"/>
    <property type="molecule type" value="Genomic_DNA"/>
</dbReference>
<feature type="transmembrane region" description="Helical" evidence="5">
    <location>
        <begin position="110"/>
        <end position="131"/>
    </location>
</feature>
<dbReference type="InterPro" id="IPR036259">
    <property type="entry name" value="MFS_trans_sf"/>
</dbReference>
<feature type="transmembrane region" description="Helical" evidence="5">
    <location>
        <begin position="53"/>
        <end position="77"/>
    </location>
</feature>
<keyword evidence="3 5" id="KW-1133">Transmembrane helix</keyword>
<feature type="transmembrane region" description="Helical" evidence="5">
    <location>
        <begin position="253"/>
        <end position="275"/>
    </location>
</feature>
<evidence type="ECO:0000259" key="6">
    <source>
        <dbReference type="PROSITE" id="PS50850"/>
    </source>
</evidence>
<evidence type="ECO:0000256" key="2">
    <source>
        <dbReference type="ARBA" id="ARBA00022692"/>
    </source>
</evidence>
<evidence type="ECO:0000256" key="3">
    <source>
        <dbReference type="ARBA" id="ARBA00022989"/>
    </source>
</evidence>
<dbReference type="GO" id="GO:0046943">
    <property type="term" value="F:carboxylic acid transmembrane transporter activity"/>
    <property type="evidence" value="ECO:0007669"/>
    <property type="project" value="TreeGrafter"/>
</dbReference>
<feature type="transmembrane region" description="Helical" evidence="5">
    <location>
        <begin position="212"/>
        <end position="233"/>
    </location>
</feature>
<comment type="caution">
    <text evidence="7">The sequence shown here is derived from an EMBL/GenBank/DDBJ whole genome shotgun (WGS) entry which is preliminary data.</text>
</comment>
<dbReference type="Gene3D" id="1.20.1250.20">
    <property type="entry name" value="MFS general substrate transporter like domains"/>
    <property type="match status" value="1"/>
</dbReference>
<comment type="subcellular location">
    <subcellularLocation>
        <location evidence="1">Cell membrane</location>
        <topology evidence="1">Multi-pass membrane protein</topology>
    </subcellularLocation>
</comment>
<keyword evidence="4 5" id="KW-0472">Membrane</keyword>
<dbReference type="Proteomes" id="UP000578352">
    <property type="component" value="Unassembled WGS sequence"/>
</dbReference>
<feature type="transmembrane region" description="Helical" evidence="5">
    <location>
        <begin position="308"/>
        <end position="330"/>
    </location>
</feature>
<sequence>MVSTTSPLPTGRAALWPLLLCWAIVALDGFDLVVLGTVIPTLLSTKELGFDPSAATAVATAGLAGVGIGALTVGPLADRYGRRLCLVLCVAVFSAFTLAIAVAPNVFVFGLFRVLAGLALGACLPVVIAYVTDLMPSQRAGKATTLTMTGYHAGAVLTAVIAIAVIPDWRLLFVIGGVAGLVTVPLIRLALPEARRERSAAPRPTVRRLVEGRYLVISIGVWVASFMGLMLVYGLNTWLPQLMRDAGYGSTDALGLLLTLNAGAVVGLVLAGIVADRAGTKRVAMAWFVLAAALLAILSIRLEAVTMVYATVFVTGVFVFSAQVLVYAFITQLYPQEVRGTALGFAAGIGRLGAILGPAVTGALVSLDIAYPGGFYVFAAAALLGVCALSVIPARAPGAGAEPAPVA</sequence>
<feature type="transmembrane region" description="Helical" evidence="5">
    <location>
        <begin position="84"/>
        <end position="104"/>
    </location>
</feature>
<evidence type="ECO:0000256" key="5">
    <source>
        <dbReference type="SAM" id="Phobius"/>
    </source>
</evidence>
<dbReference type="PANTHER" id="PTHR23508:SF10">
    <property type="entry name" value="CARBOXYLIC ACID TRANSPORTER PROTEIN HOMOLOG"/>
    <property type="match status" value="1"/>
</dbReference>
<dbReference type="InterPro" id="IPR011701">
    <property type="entry name" value="MFS"/>
</dbReference>
<evidence type="ECO:0000313" key="8">
    <source>
        <dbReference type="Proteomes" id="UP000578352"/>
    </source>
</evidence>
<organism evidence="7 8">
    <name type="scientific">Leifsonia shinshuensis</name>
    <dbReference type="NCBI Taxonomy" id="150026"/>
    <lineage>
        <taxon>Bacteria</taxon>
        <taxon>Bacillati</taxon>
        <taxon>Actinomycetota</taxon>
        <taxon>Actinomycetes</taxon>
        <taxon>Micrococcales</taxon>
        <taxon>Microbacteriaceae</taxon>
        <taxon>Leifsonia</taxon>
    </lineage>
</organism>
<feature type="domain" description="Major facilitator superfamily (MFS) profile" evidence="6">
    <location>
        <begin position="17"/>
        <end position="397"/>
    </location>
</feature>
<name>A0A853CT89_9MICO</name>
<dbReference type="CDD" id="cd17365">
    <property type="entry name" value="MFS_PcaK_like"/>
    <property type="match status" value="1"/>
</dbReference>
<keyword evidence="2 5" id="KW-0812">Transmembrane</keyword>
<evidence type="ECO:0000313" key="7">
    <source>
        <dbReference type="EMBL" id="NYJ23907.1"/>
    </source>
</evidence>
<reference evidence="7 8" key="1">
    <citation type="submission" date="2020-07" db="EMBL/GenBank/DDBJ databases">
        <title>Sequencing the genomes of 1000 actinobacteria strains.</title>
        <authorList>
            <person name="Klenk H.-P."/>
        </authorList>
    </citation>
    <scope>NUCLEOTIDE SEQUENCE [LARGE SCALE GENOMIC DNA]</scope>
    <source>
        <strain evidence="7 8">DSM 15165</strain>
    </source>
</reference>
<dbReference type="AlphaFoldDB" id="A0A853CT89"/>
<accession>A0A853CT89</accession>
<dbReference type="SUPFAM" id="SSF103473">
    <property type="entry name" value="MFS general substrate transporter"/>
    <property type="match status" value="1"/>
</dbReference>
<feature type="transmembrane region" description="Helical" evidence="5">
    <location>
        <begin position="282"/>
        <end position="302"/>
    </location>
</feature>
<dbReference type="RefSeq" id="WP_179605776.1">
    <property type="nucleotide sequence ID" value="NZ_BAABEH010000001.1"/>
</dbReference>
<dbReference type="GO" id="GO:0005886">
    <property type="term" value="C:plasma membrane"/>
    <property type="evidence" value="ECO:0007669"/>
    <property type="project" value="UniProtKB-SubCell"/>
</dbReference>
<feature type="transmembrane region" description="Helical" evidence="5">
    <location>
        <begin position="143"/>
        <end position="166"/>
    </location>
</feature>